<evidence type="ECO:0000313" key="2">
    <source>
        <dbReference type="Proteomes" id="UP001057753"/>
    </source>
</evidence>
<name>A0A9Q4AZT8_SALAG</name>
<protein>
    <submittedName>
        <fullName evidence="1">Uncharacterized protein</fullName>
    </submittedName>
</protein>
<dbReference type="EMBL" id="JABXYM010000001">
    <property type="protein sequence ID" value="MCR6095410.1"/>
    <property type="molecule type" value="Genomic_DNA"/>
</dbReference>
<dbReference type="Proteomes" id="UP001057753">
    <property type="component" value="Unassembled WGS sequence"/>
</dbReference>
<accession>A0A9Q4AZT8</accession>
<keyword evidence="2" id="KW-1185">Reference proteome</keyword>
<dbReference type="RefSeq" id="WP_257820153.1">
    <property type="nucleotide sequence ID" value="NZ_JABXYM010000001.1"/>
</dbReference>
<sequence>MNYNELKARVQMGEEFQFYYLKASYWISKNKNGYYLTRVRDSFSQSFLSSEELFKKGQIYGHKISEIWSEIDI</sequence>
<comment type="caution">
    <text evidence="1">The sequence shown here is derived from an EMBL/GenBank/DDBJ whole genome shotgun (WGS) entry which is preliminary data.</text>
</comment>
<organism evidence="1 2">
    <name type="scientific">Salipaludibacillus agaradhaerens</name>
    <name type="common">Bacillus agaradhaerens</name>
    <dbReference type="NCBI Taxonomy" id="76935"/>
    <lineage>
        <taxon>Bacteria</taxon>
        <taxon>Bacillati</taxon>
        <taxon>Bacillota</taxon>
        <taxon>Bacilli</taxon>
        <taxon>Bacillales</taxon>
        <taxon>Bacillaceae</taxon>
    </lineage>
</organism>
<gene>
    <name evidence="1" type="ORF">HXA33_02530</name>
</gene>
<dbReference type="AlphaFoldDB" id="A0A9Q4AZT8"/>
<proteinExistence type="predicted"/>
<evidence type="ECO:0000313" key="1">
    <source>
        <dbReference type="EMBL" id="MCR6095410.1"/>
    </source>
</evidence>
<reference evidence="1" key="1">
    <citation type="submission" date="2020-06" db="EMBL/GenBank/DDBJ databases">
        <title>Insight into the genomes of haloalkaliphilic bacilli from Kenyan soda lakes.</title>
        <authorList>
            <person name="Mwirichia R."/>
            <person name="Villamizar G.C."/>
            <person name="Poehlein A."/>
            <person name="Mugweru J."/>
            <person name="Kipnyargis A."/>
            <person name="Kiplimo D."/>
            <person name="Orwa P."/>
            <person name="Daniel R."/>
        </authorList>
    </citation>
    <scope>NUCLEOTIDE SEQUENCE</scope>
    <source>
        <strain evidence="1">B1096_S55</strain>
    </source>
</reference>